<keyword evidence="4 5" id="KW-0472">Membrane</keyword>
<dbReference type="Proteomes" id="UP000505077">
    <property type="component" value="Unassembled WGS sequence"/>
</dbReference>
<evidence type="ECO:0000313" key="8">
    <source>
        <dbReference type="Proteomes" id="UP000505077"/>
    </source>
</evidence>
<keyword evidence="3 5" id="KW-1133">Transmembrane helix</keyword>
<feature type="transmembrane region" description="Helical" evidence="5">
    <location>
        <begin position="177"/>
        <end position="200"/>
    </location>
</feature>
<feature type="transmembrane region" description="Helical" evidence="5">
    <location>
        <begin position="107"/>
        <end position="125"/>
    </location>
</feature>
<dbReference type="EMBL" id="BLLL01000011">
    <property type="protein sequence ID" value="GFH63234.1"/>
    <property type="molecule type" value="Genomic_DNA"/>
</dbReference>
<dbReference type="Pfam" id="PF04932">
    <property type="entry name" value="Wzy_C"/>
    <property type="match status" value="1"/>
</dbReference>
<keyword evidence="2 5" id="KW-0812">Transmembrane</keyword>
<evidence type="ECO:0000256" key="5">
    <source>
        <dbReference type="SAM" id="Phobius"/>
    </source>
</evidence>
<evidence type="ECO:0000259" key="6">
    <source>
        <dbReference type="Pfam" id="PF04932"/>
    </source>
</evidence>
<feature type="domain" description="O-antigen ligase-related" evidence="6">
    <location>
        <begin position="216"/>
        <end position="356"/>
    </location>
</feature>
<feature type="transmembrane region" description="Helical" evidence="5">
    <location>
        <begin position="419"/>
        <end position="438"/>
    </location>
</feature>
<dbReference type="InterPro" id="IPR007016">
    <property type="entry name" value="O-antigen_ligase-rel_domated"/>
</dbReference>
<comment type="caution">
    <text evidence="7">The sequence shown here is derived from an EMBL/GenBank/DDBJ whole genome shotgun (WGS) entry which is preliminary data.</text>
</comment>
<name>A0A6L2R6V0_9BACT</name>
<dbReference type="GO" id="GO:0016020">
    <property type="term" value="C:membrane"/>
    <property type="evidence" value="ECO:0007669"/>
    <property type="project" value="UniProtKB-SubCell"/>
</dbReference>
<evidence type="ECO:0000256" key="3">
    <source>
        <dbReference type="ARBA" id="ARBA00022989"/>
    </source>
</evidence>
<dbReference type="GO" id="GO:0016874">
    <property type="term" value="F:ligase activity"/>
    <property type="evidence" value="ECO:0007669"/>
    <property type="project" value="UniProtKB-KW"/>
</dbReference>
<evidence type="ECO:0000256" key="2">
    <source>
        <dbReference type="ARBA" id="ARBA00022692"/>
    </source>
</evidence>
<gene>
    <name evidence="7" type="primary">rfaL</name>
    <name evidence="7" type="ORF">ZNDK_1005</name>
</gene>
<feature type="transmembrane region" description="Helical" evidence="5">
    <location>
        <begin position="347"/>
        <end position="370"/>
    </location>
</feature>
<feature type="transmembrane region" description="Helical" evidence="5">
    <location>
        <begin position="231"/>
        <end position="249"/>
    </location>
</feature>
<protein>
    <submittedName>
        <fullName evidence="7">O-antigen ligase</fullName>
    </submittedName>
</protein>
<evidence type="ECO:0000256" key="1">
    <source>
        <dbReference type="ARBA" id="ARBA00004141"/>
    </source>
</evidence>
<feature type="transmembrane region" description="Helical" evidence="5">
    <location>
        <begin position="84"/>
        <end position="101"/>
    </location>
</feature>
<keyword evidence="7" id="KW-0436">Ligase</keyword>
<reference evidence="7 8" key="1">
    <citation type="journal article" date="2020" name="ISME J.">
        <title>Parallel Reductive Genome Evolution in Desulfovibrio Ectosymbionts Independently Acquired by Trichonympha Protists in the Termite Gut.</title>
        <authorList>
            <person name="Takeuchi M."/>
            <person name="Kuwahara H."/>
            <person name="Murakami T."/>
            <person name="Takahashi K."/>
            <person name="Kajitani R."/>
            <person name="Toyoda A."/>
            <person name="Itoh T."/>
            <person name="Ohkuma M."/>
            <person name="Hongoh Y."/>
        </authorList>
    </citation>
    <scope>NUCLEOTIDE SEQUENCE [LARGE SCALE GENOMIC DNA]</scope>
    <source>
        <strain evidence="7">ZnDsv-02</strain>
    </source>
</reference>
<feature type="transmembrane region" description="Helical" evidence="5">
    <location>
        <begin position="137"/>
        <end position="157"/>
    </location>
</feature>
<feature type="transmembrane region" description="Helical" evidence="5">
    <location>
        <begin position="207"/>
        <end position="225"/>
    </location>
</feature>
<proteinExistence type="predicted"/>
<feature type="transmembrane region" description="Helical" evidence="5">
    <location>
        <begin position="392"/>
        <end position="413"/>
    </location>
</feature>
<dbReference type="AlphaFoldDB" id="A0A6L2R6V0"/>
<evidence type="ECO:0000256" key="4">
    <source>
        <dbReference type="ARBA" id="ARBA00023136"/>
    </source>
</evidence>
<feature type="transmembrane region" description="Helical" evidence="5">
    <location>
        <begin position="256"/>
        <end position="277"/>
    </location>
</feature>
<dbReference type="PANTHER" id="PTHR37422">
    <property type="entry name" value="TEICHURONIC ACID BIOSYNTHESIS PROTEIN TUAE"/>
    <property type="match status" value="1"/>
</dbReference>
<organism evidence="7 8">
    <name type="scientific">Candidatus Desulfovibrio kirbyi</name>
    <dbReference type="NCBI Taxonomy" id="2696086"/>
    <lineage>
        <taxon>Bacteria</taxon>
        <taxon>Pseudomonadati</taxon>
        <taxon>Thermodesulfobacteriota</taxon>
        <taxon>Desulfovibrionia</taxon>
        <taxon>Desulfovibrionales</taxon>
        <taxon>Desulfovibrionaceae</taxon>
        <taxon>Desulfovibrio</taxon>
    </lineage>
</organism>
<accession>A0A6L2R6V0</accession>
<comment type="subcellular location">
    <subcellularLocation>
        <location evidence="1">Membrane</location>
        <topology evidence="1">Multi-pass membrane protein</topology>
    </subcellularLocation>
</comment>
<evidence type="ECO:0000313" key="7">
    <source>
        <dbReference type="EMBL" id="GFH63234.1"/>
    </source>
</evidence>
<dbReference type="InterPro" id="IPR051533">
    <property type="entry name" value="WaaL-like"/>
</dbReference>
<feature type="transmembrane region" description="Helical" evidence="5">
    <location>
        <begin position="55"/>
        <end position="72"/>
    </location>
</feature>
<dbReference type="PANTHER" id="PTHR37422:SF13">
    <property type="entry name" value="LIPOPOLYSACCHARIDE BIOSYNTHESIS PROTEIN PA4999-RELATED"/>
    <property type="match status" value="1"/>
</dbReference>
<sequence length="444" mass="49874">MSGNPNLIQNAATALHNLSVAVRQNTPGERWFFGLFWSFWLHLALFPVGYGFREVMPVVSLVCLAHCYAYNWSNSVLARLRVRPLFYCLWLMMLVGIVFSTNPFESLLFAGTAVNKGLILPFIAMECVRTGKDLQRLVIACALAVCWQGLDGVWQAFTGYDFVMRYPTNGGRLTGSLGDYAVGNYIALAMIPAFSIWFVLRQKFSTAFSAFLCFAALWSGFFLLIGAATRAGMLAVAVAFGLWNLLRIVQYKNLKPFWKISLPGALTVCILGALFFLTPRVRGIGVGGVAQDGRWSLWELAWRVFMEHPWFGSGAGQYNAAFRALGLAPAHDEITISHPHNLYLDILYAHGIVGFCLGMVFLLGFVWWGYKNIKPRLDAECAAALVNQRHSVYWRCAVWFWIGFVCWFVHGIFGHEFYRMWYLALSMSYLGIFAGAIVNGEKDP</sequence>
<feature type="transmembrane region" description="Helical" evidence="5">
    <location>
        <begin position="31"/>
        <end position="49"/>
    </location>
</feature>